<dbReference type="GO" id="GO:0004519">
    <property type="term" value="F:endonuclease activity"/>
    <property type="evidence" value="ECO:0007669"/>
    <property type="project" value="UniProtKB-KW"/>
</dbReference>
<dbReference type="InterPro" id="IPR052892">
    <property type="entry name" value="NA-targeting_endonuclease"/>
</dbReference>
<dbReference type="Pfam" id="PF14279">
    <property type="entry name" value="HNH_5"/>
    <property type="match status" value="1"/>
</dbReference>
<gene>
    <name evidence="2" type="ORF">ACFPN9_09320</name>
</gene>
<dbReference type="PANTHER" id="PTHR33877">
    <property type="entry name" value="SLL1193 PROTEIN"/>
    <property type="match status" value="1"/>
</dbReference>
<reference evidence="3" key="1">
    <citation type="journal article" date="2019" name="Int. J. Syst. Evol. Microbiol.">
        <title>The Global Catalogue of Microorganisms (GCM) 10K type strain sequencing project: providing services to taxonomists for standard genome sequencing and annotation.</title>
        <authorList>
            <consortium name="The Broad Institute Genomics Platform"/>
            <consortium name="The Broad Institute Genome Sequencing Center for Infectious Disease"/>
            <person name="Wu L."/>
            <person name="Ma J."/>
        </authorList>
    </citation>
    <scope>NUCLEOTIDE SEQUENCE [LARGE SCALE GENOMIC DNA]</scope>
    <source>
        <strain evidence="3">CCUG 43117</strain>
    </source>
</reference>
<protein>
    <submittedName>
        <fullName evidence="2">HNH endonuclease</fullName>
    </submittedName>
</protein>
<organism evidence="2 3">
    <name type="scientific">Bosea massiliensis</name>
    <dbReference type="NCBI Taxonomy" id="151419"/>
    <lineage>
        <taxon>Bacteria</taxon>
        <taxon>Pseudomonadati</taxon>
        <taxon>Pseudomonadota</taxon>
        <taxon>Alphaproteobacteria</taxon>
        <taxon>Hyphomicrobiales</taxon>
        <taxon>Boseaceae</taxon>
        <taxon>Bosea</taxon>
    </lineage>
</organism>
<name>A0ABW0NZ97_9HYPH</name>
<keyword evidence="3" id="KW-1185">Reference proteome</keyword>
<dbReference type="InterPro" id="IPR003615">
    <property type="entry name" value="HNH_nuc"/>
</dbReference>
<keyword evidence="2" id="KW-0378">Hydrolase</keyword>
<accession>A0ABW0NZ97</accession>
<evidence type="ECO:0000259" key="1">
    <source>
        <dbReference type="SMART" id="SM00507"/>
    </source>
</evidence>
<dbReference type="Gene3D" id="1.10.30.50">
    <property type="match status" value="1"/>
</dbReference>
<dbReference type="EMBL" id="JBHSLU010000017">
    <property type="protein sequence ID" value="MFC5505455.1"/>
    <property type="molecule type" value="Genomic_DNA"/>
</dbReference>
<dbReference type="RefSeq" id="WP_068204222.1">
    <property type="nucleotide sequence ID" value="NZ_JBHSLU010000017.1"/>
</dbReference>
<evidence type="ECO:0000313" key="2">
    <source>
        <dbReference type="EMBL" id="MFC5505455.1"/>
    </source>
</evidence>
<keyword evidence="2" id="KW-0255">Endonuclease</keyword>
<dbReference type="PANTHER" id="PTHR33877:SF2">
    <property type="entry name" value="OS07G0170200 PROTEIN"/>
    <property type="match status" value="1"/>
</dbReference>
<comment type="caution">
    <text evidence="2">The sequence shown here is derived from an EMBL/GenBank/DDBJ whole genome shotgun (WGS) entry which is preliminary data.</text>
</comment>
<sequence>MAKHYPALVLNADARPLSYSPLSLWPWEDAIKAVIADRVTVLAEYDEIARSPSFEIRLPSVILLREYVDLNRPAAFSRWNLAVRDNFACVYCGDGDELTFDHVIPKSRGGASAFSNALLACARCNSRKGNRTPEEAGMVPRHRPYTPTVAQLRELGRRYPPPDIHRSWLDYAYWDTPLES</sequence>
<dbReference type="CDD" id="cd00085">
    <property type="entry name" value="HNHc"/>
    <property type="match status" value="1"/>
</dbReference>
<dbReference type="Proteomes" id="UP001596060">
    <property type="component" value="Unassembled WGS sequence"/>
</dbReference>
<proteinExistence type="predicted"/>
<dbReference type="InterPro" id="IPR029471">
    <property type="entry name" value="HNH_5"/>
</dbReference>
<dbReference type="SMART" id="SM00507">
    <property type="entry name" value="HNHc"/>
    <property type="match status" value="1"/>
</dbReference>
<keyword evidence="2" id="KW-0540">Nuclease</keyword>
<feature type="domain" description="HNH nuclease" evidence="1">
    <location>
        <begin position="78"/>
        <end position="126"/>
    </location>
</feature>
<evidence type="ECO:0000313" key="3">
    <source>
        <dbReference type="Proteomes" id="UP001596060"/>
    </source>
</evidence>